<keyword evidence="4" id="KW-1185">Reference proteome</keyword>
<dbReference type="Proteomes" id="UP000516260">
    <property type="component" value="Chromosome 10"/>
</dbReference>
<evidence type="ECO:0000256" key="2">
    <source>
        <dbReference type="SAM" id="Phobius"/>
    </source>
</evidence>
<evidence type="ECO:0000313" key="3">
    <source>
        <dbReference type="EMBL" id="TNN02555.1"/>
    </source>
</evidence>
<comment type="caution">
    <text evidence="3">The sequence shown here is derived from an EMBL/GenBank/DDBJ whole genome shotgun (WGS) entry which is preliminary data.</text>
</comment>
<sequence>MPLGETYSIPALSHGGNGERFCRRASRRELLRVLVFVFPSFCRVSKPILTVIFAPPPRDERTHAFRRRRATSWWCCRSPVQLLGGVLGGPLGLLAGFKAAGVAAALGGGALGFAGGRMVQKQRKAQLDLRMKQLRAPPPGDKESDKDK</sequence>
<feature type="transmembrane region" description="Helical" evidence="2">
    <location>
        <begin position="91"/>
        <end position="114"/>
    </location>
</feature>
<evidence type="ECO:0000313" key="4">
    <source>
        <dbReference type="Proteomes" id="UP000516260"/>
    </source>
</evidence>
<feature type="transmembrane region" description="Helical" evidence="2">
    <location>
        <begin position="30"/>
        <end position="54"/>
    </location>
</feature>
<keyword evidence="2" id="KW-1133">Transmembrane helix</keyword>
<organism evidence="3 4">
    <name type="scientific">Takifugu bimaculatus</name>
    <dbReference type="NCBI Taxonomy" id="433685"/>
    <lineage>
        <taxon>Eukaryota</taxon>
        <taxon>Metazoa</taxon>
        <taxon>Chordata</taxon>
        <taxon>Craniata</taxon>
        <taxon>Vertebrata</taxon>
        <taxon>Euteleostomi</taxon>
        <taxon>Actinopterygii</taxon>
        <taxon>Neopterygii</taxon>
        <taxon>Teleostei</taxon>
        <taxon>Neoteleostei</taxon>
        <taxon>Acanthomorphata</taxon>
        <taxon>Eupercaria</taxon>
        <taxon>Tetraodontiformes</taxon>
        <taxon>Tetradontoidea</taxon>
        <taxon>Tetraodontidae</taxon>
        <taxon>Takifugu</taxon>
    </lineage>
</organism>
<dbReference type="AlphaFoldDB" id="A0A4Z2CEH2"/>
<dbReference type="EMBL" id="SWLE01000002">
    <property type="protein sequence ID" value="TNN02555.1"/>
    <property type="molecule type" value="Genomic_DNA"/>
</dbReference>
<feature type="region of interest" description="Disordered" evidence="1">
    <location>
        <begin position="128"/>
        <end position="148"/>
    </location>
</feature>
<keyword evidence="2" id="KW-0472">Membrane</keyword>
<reference evidence="3 4" key="1">
    <citation type="submission" date="2019-04" db="EMBL/GenBank/DDBJ databases">
        <title>The sequence and de novo assembly of Takifugu bimaculatus genome using PacBio and Hi-C technologies.</title>
        <authorList>
            <person name="Xu P."/>
            <person name="Liu B."/>
            <person name="Zhou Z."/>
        </authorList>
    </citation>
    <scope>NUCLEOTIDE SEQUENCE [LARGE SCALE GENOMIC DNA]</scope>
    <source>
        <strain evidence="3">TB-2018</strain>
        <tissue evidence="3">Muscle</tissue>
    </source>
</reference>
<protein>
    <submittedName>
        <fullName evidence="3">Uncharacterized protein</fullName>
    </submittedName>
</protein>
<name>A0A4Z2CEH2_9TELE</name>
<gene>
    <name evidence="3" type="ORF">fugu_010042</name>
</gene>
<evidence type="ECO:0000256" key="1">
    <source>
        <dbReference type="SAM" id="MobiDB-lite"/>
    </source>
</evidence>
<proteinExistence type="predicted"/>
<accession>A0A4Z2CEH2</accession>
<keyword evidence="2" id="KW-0812">Transmembrane</keyword>